<gene>
    <name evidence="6" type="ORF">CVIRNUC_009935</name>
</gene>
<dbReference type="InterPro" id="IPR016461">
    <property type="entry name" value="COMT-like"/>
</dbReference>
<dbReference type="Gene3D" id="1.10.10.10">
    <property type="entry name" value="Winged helix-like DNA-binding domain superfamily/Winged helix DNA-binding domain"/>
    <property type="match status" value="1"/>
</dbReference>
<dbReference type="Pfam" id="PF00891">
    <property type="entry name" value="Methyltransf_2"/>
    <property type="match status" value="1"/>
</dbReference>
<dbReference type="GO" id="GO:0032259">
    <property type="term" value="P:methylation"/>
    <property type="evidence" value="ECO:0007669"/>
    <property type="project" value="UniProtKB-KW"/>
</dbReference>
<feature type="domain" description="O-methyltransferase C-terminal" evidence="4">
    <location>
        <begin position="153"/>
        <end position="372"/>
    </location>
</feature>
<dbReference type="Gene3D" id="3.40.50.150">
    <property type="entry name" value="Vaccinia Virus protein VP39"/>
    <property type="match status" value="1"/>
</dbReference>
<evidence type="ECO:0008006" key="8">
    <source>
        <dbReference type="Google" id="ProtNLM"/>
    </source>
</evidence>
<accession>A0AAV1IHB6</accession>
<proteinExistence type="predicted"/>
<dbReference type="SUPFAM" id="SSF46785">
    <property type="entry name" value="Winged helix' DNA-binding domain"/>
    <property type="match status" value="1"/>
</dbReference>
<dbReference type="InterPro" id="IPR036388">
    <property type="entry name" value="WH-like_DNA-bd_sf"/>
</dbReference>
<evidence type="ECO:0000256" key="1">
    <source>
        <dbReference type="ARBA" id="ARBA00022603"/>
    </source>
</evidence>
<evidence type="ECO:0000259" key="5">
    <source>
        <dbReference type="Pfam" id="PF08100"/>
    </source>
</evidence>
<dbReference type="Proteomes" id="UP001314263">
    <property type="component" value="Unassembled WGS sequence"/>
</dbReference>
<reference evidence="6 7" key="1">
    <citation type="submission" date="2023-10" db="EMBL/GenBank/DDBJ databases">
        <authorList>
            <person name="Maclean D."/>
            <person name="Macfadyen A."/>
        </authorList>
    </citation>
    <scope>NUCLEOTIDE SEQUENCE [LARGE SCALE GENOMIC DNA]</scope>
</reference>
<evidence type="ECO:0000256" key="3">
    <source>
        <dbReference type="ARBA" id="ARBA00022691"/>
    </source>
</evidence>
<evidence type="ECO:0000256" key="2">
    <source>
        <dbReference type="ARBA" id="ARBA00022679"/>
    </source>
</evidence>
<dbReference type="GO" id="GO:0008171">
    <property type="term" value="F:O-methyltransferase activity"/>
    <property type="evidence" value="ECO:0007669"/>
    <property type="project" value="InterPro"/>
</dbReference>
<dbReference type="Pfam" id="PF08100">
    <property type="entry name" value="Dimerisation"/>
    <property type="match status" value="1"/>
</dbReference>
<evidence type="ECO:0000259" key="4">
    <source>
        <dbReference type="Pfam" id="PF00891"/>
    </source>
</evidence>
<dbReference type="AlphaFoldDB" id="A0AAV1IHB6"/>
<dbReference type="InterPro" id="IPR036390">
    <property type="entry name" value="WH_DNA-bd_sf"/>
</dbReference>
<dbReference type="PROSITE" id="PS51683">
    <property type="entry name" value="SAM_OMT_II"/>
    <property type="match status" value="1"/>
</dbReference>
<dbReference type="InterPro" id="IPR012967">
    <property type="entry name" value="COMT_dimerisation"/>
</dbReference>
<evidence type="ECO:0000313" key="7">
    <source>
        <dbReference type="Proteomes" id="UP001314263"/>
    </source>
</evidence>
<organism evidence="6 7">
    <name type="scientific">Coccomyxa viridis</name>
    <dbReference type="NCBI Taxonomy" id="1274662"/>
    <lineage>
        <taxon>Eukaryota</taxon>
        <taxon>Viridiplantae</taxon>
        <taxon>Chlorophyta</taxon>
        <taxon>core chlorophytes</taxon>
        <taxon>Trebouxiophyceae</taxon>
        <taxon>Trebouxiophyceae incertae sedis</taxon>
        <taxon>Coccomyxaceae</taxon>
        <taxon>Coccomyxa</taxon>
    </lineage>
</organism>
<comment type="caution">
    <text evidence="6">The sequence shown here is derived from an EMBL/GenBank/DDBJ whole genome shotgun (WGS) entry which is preliminary data.</text>
</comment>
<dbReference type="PANTHER" id="PTHR43712:SF2">
    <property type="entry name" value="O-METHYLTRANSFERASE CICE"/>
    <property type="match status" value="1"/>
</dbReference>
<dbReference type="SUPFAM" id="SSF53335">
    <property type="entry name" value="S-adenosyl-L-methionine-dependent methyltransferases"/>
    <property type="match status" value="1"/>
</dbReference>
<protein>
    <recommendedName>
        <fullName evidence="8">O-methyltransferase</fullName>
    </recommendedName>
</protein>
<name>A0AAV1IHB6_9CHLO</name>
<sequence>MSEQWDESHLMRDAFRVPPWPIYSFGVWLLSSLQLAKRCIEPPPTTLFDMVRGSWRSQILYTVAALHIADILGREGPQTSQHLAESIGVSENRLYRTLRAAVQIGLFEVVMPKKGEEHVRFKNNKRSALLREGHPNCLKHMVLHMTDHNKPAWDELLWGVRTGDPPFEYTHNGMSEFEWLKANPSEEDKFSKAMKEVDSLGLHVAVVDYNWNRHGRIIDVGGAYGSFLASILAKHAKPQGMLFDQSQVIRRAEEVWREDEDLAAIRDRTDFVAGDFFDAETLPAGLDGDAYLLRLILHDWSDDDSIAILSSVRHAIGKAKARLLIVETTMGDEFDDPLFQRALMDVHMMVCLNGHERTVPEWKQLLAAAGFRFSRLIKTRGVFSLVEAVPAKLPKRPESSEGSSVDLQRYKSHGVISVDFDPADLENEP</sequence>
<keyword evidence="7" id="KW-1185">Reference proteome</keyword>
<evidence type="ECO:0000313" key="6">
    <source>
        <dbReference type="EMBL" id="CAK0786721.1"/>
    </source>
</evidence>
<dbReference type="GO" id="GO:0046983">
    <property type="term" value="F:protein dimerization activity"/>
    <property type="evidence" value="ECO:0007669"/>
    <property type="project" value="InterPro"/>
</dbReference>
<keyword evidence="2" id="KW-0808">Transferase</keyword>
<dbReference type="EMBL" id="CAUYUE010000015">
    <property type="protein sequence ID" value="CAK0786721.1"/>
    <property type="molecule type" value="Genomic_DNA"/>
</dbReference>
<feature type="domain" description="O-methyltransferase dimerisation" evidence="5">
    <location>
        <begin position="49"/>
        <end position="130"/>
    </location>
</feature>
<dbReference type="InterPro" id="IPR029063">
    <property type="entry name" value="SAM-dependent_MTases_sf"/>
</dbReference>
<dbReference type="InterPro" id="IPR001077">
    <property type="entry name" value="COMT_C"/>
</dbReference>
<keyword evidence="1" id="KW-0489">Methyltransferase</keyword>
<keyword evidence="3" id="KW-0949">S-adenosyl-L-methionine</keyword>
<dbReference type="PANTHER" id="PTHR43712">
    <property type="entry name" value="PUTATIVE (AFU_ORTHOLOGUE AFUA_4G14580)-RELATED"/>
    <property type="match status" value="1"/>
</dbReference>